<accession>A0AAF0QZB3</accession>
<dbReference type="Proteomes" id="UP001234989">
    <property type="component" value="Chromosome 5"/>
</dbReference>
<dbReference type="SUPFAM" id="SSF56672">
    <property type="entry name" value="DNA/RNA polymerases"/>
    <property type="match status" value="1"/>
</dbReference>
<dbReference type="Gene3D" id="3.30.70.270">
    <property type="match status" value="1"/>
</dbReference>
<organism evidence="2 3">
    <name type="scientific">Solanum verrucosum</name>
    <dbReference type="NCBI Taxonomy" id="315347"/>
    <lineage>
        <taxon>Eukaryota</taxon>
        <taxon>Viridiplantae</taxon>
        <taxon>Streptophyta</taxon>
        <taxon>Embryophyta</taxon>
        <taxon>Tracheophyta</taxon>
        <taxon>Spermatophyta</taxon>
        <taxon>Magnoliopsida</taxon>
        <taxon>eudicotyledons</taxon>
        <taxon>Gunneridae</taxon>
        <taxon>Pentapetalae</taxon>
        <taxon>asterids</taxon>
        <taxon>lamiids</taxon>
        <taxon>Solanales</taxon>
        <taxon>Solanaceae</taxon>
        <taxon>Solanoideae</taxon>
        <taxon>Solaneae</taxon>
        <taxon>Solanum</taxon>
    </lineage>
</organism>
<evidence type="ECO:0000313" key="2">
    <source>
        <dbReference type="EMBL" id="WMV29835.1"/>
    </source>
</evidence>
<evidence type="ECO:0000259" key="1">
    <source>
        <dbReference type="Pfam" id="PF17921"/>
    </source>
</evidence>
<dbReference type="FunFam" id="3.30.70.270:FF:000020">
    <property type="entry name" value="Transposon Tf2-6 polyprotein-like Protein"/>
    <property type="match status" value="1"/>
</dbReference>
<keyword evidence="3" id="KW-1185">Reference proteome</keyword>
<dbReference type="AlphaFoldDB" id="A0AAF0QZB3"/>
<dbReference type="PANTHER" id="PTHR37984">
    <property type="entry name" value="PROTEIN CBG26694"/>
    <property type="match status" value="1"/>
</dbReference>
<feature type="domain" description="Integrase zinc-binding" evidence="1">
    <location>
        <begin position="207"/>
        <end position="262"/>
    </location>
</feature>
<reference evidence="2" key="1">
    <citation type="submission" date="2023-08" db="EMBL/GenBank/DDBJ databases">
        <title>A de novo genome assembly of Solanum verrucosum Schlechtendal, a Mexican diploid species geographically isolated from the other diploid A-genome species in potato relatives.</title>
        <authorList>
            <person name="Hosaka K."/>
        </authorList>
    </citation>
    <scope>NUCLEOTIDE SEQUENCE</scope>
    <source>
        <tissue evidence="2">Young leaves</tissue>
    </source>
</reference>
<dbReference type="Gene3D" id="1.10.340.70">
    <property type="match status" value="1"/>
</dbReference>
<dbReference type="Gene3D" id="3.30.420.10">
    <property type="entry name" value="Ribonuclease H-like superfamily/Ribonuclease H"/>
    <property type="match status" value="1"/>
</dbReference>
<dbReference type="EMBL" id="CP133616">
    <property type="protein sequence ID" value="WMV29835.1"/>
    <property type="molecule type" value="Genomic_DNA"/>
</dbReference>
<protein>
    <recommendedName>
        <fullName evidence="1">Integrase zinc-binding domain-containing protein</fullName>
    </recommendedName>
</protein>
<proteinExistence type="predicted"/>
<sequence>MGIRVDPRKMKVVKSWLRPLTPSDIRSFLGLAGYYRGFVEGFSSIVSPMTALTQNKVKFIWSEACEKSFQELKDRHTFALVLTLPKGTDGFVVYYDASRLGWDVCLCKMVRWLELLKDYDMSVLYRPDKANVVADALSRLFVGSVTHVDDDTKELVREVHRLARLGLDTILVELKEGVLRKSIKAISQGVDGVLRYQSHLCVPNIDDLRGQILSEAHSSRYSIHSRAIKMYHELREVYWWNGMKKYIMEFVAKCPKCQQVKVENQRPGGLSQDVGIPTWKWEEINVDFIVGLPCTQRQLDSIWVIIDRMTKLAHFIPVKVSYSAEDYAKLYIREIVKLYGVPSSNISNRGPQFTSHF</sequence>
<dbReference type="InterPro" id="IPR041588">
    <property type="entry name" value="Integrase_H2C2"/>
</dbReference>
<dbReference type="InterPro" id="IPR036397">
    <property type="entry name" value="RNaseH_sf"/>
</dbReference>
<name>A0AAF0QZB3_SOLVR</name>
<dbReference type="InterPro" id="IPR050951">
    <property type="entry name" value="Retrovirus_Pol_polyprotein"/>
</dbReference>
<dbReference type="GO" id="GO:0003676">
    <property type="term" value="F:nucleic acid binding"/>
    <property type="evidence" value="ECO:0007669"/>
    <property type="project" value="InterPro"/>
</dbReference>
<dbReference type="Pfam" id="PF17921">
    <property type="entry name" value="Integrase_H2C2"/>
    <property type="match status" value="1"/>
</dbReference>
<dbReference type="PANTHER" id="PTHR37984:SF5">
    <property type="entry name" value="PROTEIN NYNRIN-LIKE"/>
    <property type="match status" value="1"/>
</dbReference>
<dbReference type="SUPFAM" id="SSF53098">
    <property type="entry name" value="Ribonuclease H-like"/>
    <property type="match status" value="1"/>
</dbReference>
<gene>
    <name evidence="2" type="ORF">MTR67_023220</name>
</gene>
<evidence type="ECO:0000313" key="3">
    <source>
        <dbReference type="Proteomes" id="UP001234989"/>
    </source>
</evidence>
<dbReference type="InterPro" id="IPR012337">
    <property type="entry name" value="RNaseH-like_sf"/>
</dbReference>
<dbReference type="InterPro" id="IPR043502">
    <property type="entry name" value="DNA/RNA_pol_sf"/>
</dbReference>
<dbReference type="InterPro" id="IPR043128">
    <property type="entry name" value="Rev_trsase/Diguanyl_cyclase"/>
</dbReference>